<proteinExistence type="predicted"/>
<dbReference type="AlphaFoldDB" id="A0A8J2JVA7"/>
<organism evidence="1 2">
    <name type="scientific">Allacma fusca</name>
    <dbReference type="NCBI Taxonomy" id="39272"/>
    <lineage>
        <taxon>Eukaryota</taxon>
        <taxon>Metazoa</taxon>
        <taxon>Ecdysozoa</taxon>
        <taxon>Arthropoda</taxon>
        <taxon>Hexapoda</taxon>
        <taxon>Collembola</taxon>
        <taxon>Symphypleona</taxon>
        <taxon>Sminthuridae</taxon>
        <taxon>Allacma</taxon>
    </lineage>
</organism>
<sequence>MIIQILNEPFIEVVVASRAKNIWNRHMEQNVQLEMIRGDCSVPNTYTGLATYAAIVQ</sequence>
<keyword evidence="2" id="KW-1185">Reference proteome</keyword>
<protein>
    <submittedName>
        <fullName evidence="1">Uncharacterized protein</fullName>
    </submittedName>
</protein>
<feature type="non-terminal residue" evidence="1">
    <location>
        <position position="1"/>
    </location>
</feature>
<reference evidence="1" key="1">
    <citation type="submission" date="2021-06" db="EMBL/GenBank/DDBJ databases">
        <authorList>
            <person name="Hodson N. C."/>
            <person name="Mongue J. A."/>
            <person name="Jaron S. K."/>
        </authorList>
    </citation>
    <scope>NUCLEOTIDE SEQUENCE</scope>
</reference>
<comment type="caution">
    <text evidence="1">The sequence shown here is derived from an EMBL/GenBank/DDBJ whole genome shotgun (WGS) entry which is preliminary data.</text>
</comment>
<gene>
    <name evidence="1" type="ORF">AFUS01_LOCUS13650</name>
</gene>
<evidence type="ECO:0000313" key="2">
    <source>
        <dbReference type="Proteomes" id="UP000708208"/>
    </source>
</evidence>
<dbReference type="Proteomes" id="UP000708208">
    <property type="component" value="Unassembled WGS sequence"/>
</dbReference>
<evidence type="ECO:0000313" key="1">
    <source>
        <dbReference type="EMBL" id="CAG7724643.1"/>
    </source>
</evidence>
<name>A0A8J2JVA7_9HEXA</name>
<accession>A0A8J2JVA7</accession>
<dbReference type="EMBL" id="CAJVCH010112127">
    <property type="protein sequence ID" value="CAG7724643.1"/>
    <property type="molecule type" value="Genomic_DNA"/>
</dbReference>